<gene>
    <name evidence="2" type="ORF">EF834_00520</name>
</gene>
<feature type="signal peptide" evidence="1">
    <location>
        <begin position="1"/>
        <end position="21"/>
    </location>
</feature>
<proteinExistence type="predicted"/>
<sequence length="177" mass="18880">MRGRLQVRAALGAMCSVVLLAGCGGAVSGESAPVGPAPADPVFSPCDDIPDDAIREVGMDPATEERDIMGVPQPGWNICGWNNSTHFLSIFSSTQTMDEVRRNDDFEDFAPVDLAGREAVSFRDVADRERTRCDVAMTSGGFAVMVSISESGPEPANEEPCDAALRIARTLADYIPE</sequence>
<keyword evidence="1" id="KW-0732">Signal</keyword>
<accession>A0A438B4T0</accession>
<organism evidence="2 3">
    <name type="scientific">Rhodococcus spongiicola</name>
    <dbReference type="NCBI Taxonomy" id="2487352"/>
    <lineage>
        <taxon>Bacteria</taxon>
        <taxon>Bacillati</taxon>
        <taxon>Actinomycetota</taxon>
        <taxon>Actinomycetes</taxon>
        <taxon>Mycobacteriales</taxon>
        <taxon>Nocardiaceae</taxon>
        <taxon>Rhodococcus</taxon>
    </lineage>
</organism>
<evidence type="ECO:0000313" key="3">
    <source>
        <dbReference type="Proteomes" id="UP000284333"/>
    </source>
</evidence>
<dbReference type="RefSeq" id="WP_127944423.1">
    <property type="nucleotide sequence ID" value="NZ_RKLN01000001.1"/>
</dbReference>
<protein>
    <submittedName>
        <fullName evidence="2">DUF3558 domain-containing protein</fullName>
    </submittedName>
</protein>
<feature type="chain" id="PRO_5039107759" evidence="1">
    <location>
        <begin position="22"/>
        <end position="177"/>
    </location>
</feature>
<dbReference type="PROSITE" id="PS51257">
    <property type="entry name" value="PROKAR_LIPOPROTEIN"/>
    <property type="match status" value="1"/>
</dbReference>
<evidence type="ECO:0000256" key="1">
    <source>
        <dbReference type="SAM" id="SignalP"/>
    </source>
</evidence>
<dbReference type="AlphaFoldDB" id="A0A438B4T0"/>
<comment type="caution">
    <text evidence="2">The sequence shown here is derived from an EMBL/GenBank/DDBJ whole genome shotgun (WGS) entry which is preliminary data.</text>
</comment>
<dbReference type="InterPro" id="IPR024520">
    <property type="entry name" value="DUF3558"/>
</dbReference>
<reference evidence="2 3" key="1">
    <citation type="submission" date="2018-11" db="EMBL/GenBank/DDBJ databases">
        <title>Rhodococcus spongicola sp. nov. and Rhodococcus xishaensis sp. nov. from marine sponges.</title>
        <authorList>
            <person name="Li L."/>
            <person name="Lin H.W."/>
        </authorList>
    </citation>
    <scope>NUCLEOTIDE SEQUENCE [LARGE SCALE GENOMIC DNA]</scope>
    <source>
        <strain evidence="2 3">LHW50502</strain>
    </source>
</reference>
<dbReference type="Pfam" id="PF12079">
    <property type="entry name" value="DUF3558"/>
    <property type="match status" value="1"/>
</dbReference>
<evidence type="ECO:0000313" key="2">
    <source>
        <dbReference type="EMBL" id="RVW05996.1"/>
    </source>
</evidence>
<dbReference type="EMBL" id="RKLN01000001">
    <property type="protein sequence ID" value="RVW05996.1"/>
    <property type="molecule type" value="Genomic_DNA"/>
</dbReference>
<dbReference type="OrthoDB" id="4552889at2"/>
<name>A0A438B4T0_9NOCA</name>
<keyword evidence="3" id="KW-1185">Reference proteome</keyword>
<dbReference type="Proteomes" id="UP000284333">
    <property type="component" value="Unassembled WGS sequence"/>
</dbReference>